<dbReference type="Proteomes" id="UP000250245">
    <property type="component" value="Unassembled WGS sequence"/>
</dbReference>
<dbReference type="AlphaFoldDB" id="A0A2X2Y9K7"/>
<reference evidence="5 8" key="2">
    <citation type="submission" date="2020-04" db="EMBL/GenBank/DDBJ databases">
        <title>Antimicrobial susceptibility and clonality of vaginal-derived multi-drug resistant Mobiluncus isolates in China.</title>
        <authorList>
            <person name="Zhang X."/>
        </authorList>
    </citation>
    <scope>NUCLEOTIDE SEQUENCE [LARGE SCALE GENOMIC DNA]</scope>
    <source>
        <strain evidence="5 8">19</strain>
    </source>
</reference>
<dbReference type="Gene3D" id="1.10.260.40">
    <property type="entry name" value="lambda repressor-like DNA-binding domains"/>
    <property type="match status" value="1"/>
</dbReference>
<evidence type="ECO:0000313" key="7">
    <source>
        <dbReference type="Proteomes" id="UP000250245"/>
    </source>
</evidence>
<evidence type="ECO:0000256" key="2">
    <source>
        <dbReference type="ARBA" id="ARBA00023125"/>
    </source>
</evidence>
<dbReference type="InterPro" id="IPR028082">
    <property type="entry name" value="Peripla_BP_I"/>
</dbReference>
<dbReference type="GO" id="GO:0003700">
    <property type="term" value="F:DNA-binding transcription factor activity"/>
    <property type="evidence" value="ECO:0007669"/>
    <property type="project" value="TreeGrafter"/>
</dbReference>
<feature type="domain" description="HTH lacI-type" evidence="4">
    <location>
        <begin position="15"/>
        <end position="58"/>
    </location>
</feature>
<dbReference type="CDD" id="cd01392">
    <property type="entry name" value="HTH_LacI"/>
    <property type="match status" value="1"/>
</dbReference>
<dbReference type="SMART" id="SM00354">
    <property type="entry name" value="HTH_LACI"/>
    <property type="match status" value="1"/>
</dbReference>
<sequence>MCEVSDSAVLVKKRVTLDDVAKVAHVATSTASRALNRPGRINAETEALVRQVAIELGYERPENFWLRTHVLTQKVGVVIALEQYRMLAAIQDKLILEHYLPVLYPTVPNQSARIIKREFNNVDGLIIDNPQTPGRIHLEIPNTEPLVVTNCVIDEATCVVPDTEQGVAVLLTHLKSLRHRSITYFYAKDCWLGESILQALQSGCEQAGVILHPVGNVGNNLEAGARAVAAWCRHKDSAAVFCGDYSALGFMQELNRSLKMLVPDDVSVVAIGDAFIGRLCPSVTTTLEVPYRRIGTEAVRQLLSQIYHPSGRERRVKPMKMSLVNGGTTGIS</sequence>
<dbReference type="RefSeq" id="WP_013189579.1">
    <property type="nucleotide sequence ID" value="NZ_CP068112.1"/>
</dbReference>
<evidence type="ECO:0000313" key="8">
    <source>
        <dbReference type="Proteomes" id="UP000553981"/>
    </source>
</evidence>
<dbReference type="GeneID" id="55565857"/>
<dbReference type="PROSITE" id="PS50932">
    <property type="entry name" value="HTH_LACI_2"/>
    <property type="match status" value="1"/>
</dbReference>
<keyword evidence="1" id="KW-0805">Transcription regulation</keyword>
<dbReference type="InterPro" id="IPR046335">
    <property type="entry name" value="LacI/GalR-like_sensor"/>
</dbReference>
<dbReference type="OMA" id="VSWTILN"/>
<dbReference type="Pfam" id="PF00356">
    <property type="entry name" value="LacI"/>
    <property type="match status" value="1"/>
</dbReference>
<evidence type="ECO:0000313" key="5">
    <source>
        <dbReference type="EMBL" id="NMW87679.1"/>
    </source>
</evidence>
<keyword evidence="2" id="KW-0238">DNA-binding</keyword>
<evidence type="ECO:0000256" key="3">
    <source>
        <dbReference type="ARBA" id="ARBA00023163"/>
    </source>
</evidence>
<protein>
    <submittedName>
        <fullName evidence="5">LacI family transcriptional regulator</fullName>
    </submittedName>
    <submittedName>
        <fullName evidence="6">Trehalose repressor</fullName>
    </submittedName>
</protein>
<dbReference type="EMBL" id="UASJ01000001">
    <property type="protein sequence ID" value="SQB64492.1"/>
    <property type="molecule type" value="Genomic_DNA"/>
</dbReference>
<evidence type="ECO:0000259" key="4">
    <source>
        <dbReference type="PROSITE" id="PS50932"/>
    </source>
</evidence>
<name>A0A2X2Y9K7_9ACTO</name>
<dbReference type="PANTHER" id="PTHR30146:SF109">
    <property type="entry name" value="HTH-TYPE TRANSCRIPTIONAL REGULATOR GALS"/>
    <property type="match status" value="1"/>
</dbReference>
<dbReference type="Proteomes" id="UP000553981">
    <property type="component" value="Unassembled WGS sequence"/>
</dbReference>
<dbReference type="GO" id="GO:0000976">
    <property type="term" value="F:transcription cis-regulatory region binding"/>
    <property type="evidence" value="ECO:0007669"/>
    <property type="project" value="TreeGrafter"/>
</dbReference>
<dbReference type="InterPro" id="IPR010982">
    <property type="entry name" value="Lambda_DNA-bd_dom_sf"/>
</dbReference>
<reference evidence="6 7" key="1">
    <citation type="submission" date="2018-06" db="EMBL/GenBank/DDBJ databases">
        <authorList>
            <consortium name="Pathogen Informatics"/>
            <person name="Doyle S."/>
        </authorList>
    </citation>
    <scope>NUCLEOTIDE SEQUENCE [LARGE SCALE GENOMIC DNA]</scope>
    <source>
        <strain evidence="6 7">NCTC11820</strain>
    </source>
</reference>
<accession>A0A2X2Y9K7</accession>
<dbReference type="InterPro" id="IPR000843">
    <property type="entry name" value="HTH_LacI"/>
</dbReference>
<organism evidence="6 7">
    <name type="scientific">Mobiluncus curtisii</name>
    <dbReference type="NCBI Taxonomy" id="2051"/>
    <lineage>
        <taxon>Bacteria</taxon>
        <taxon>Bacillati</taxon>
        <taxon>Actinomycetota</taxon>
        <taxon>Actinomycetes</taxon>
        <taxon>Actinomycetales</taxon>
        <taxon>Actinomycetaceae</taxon>
        <taxon>Mobiluncus</taxon>
    </lineage>
</organism>
<proteinExistence type="predicted"/>
<keyword evidence="3" id="KW-0804">Transcription</keyword>
<evidence type="ECO:0000256" key="1">
    <source>
        <dbReference type="ARBA" id="ARBA00023015"/>
    </source>
</evidence>
<dbReference type="SUPFAM" id="SSF53822">
    <property type="entry name" value="Periplasmic binding protein-like I"/>
    <property type="match status" value="1"/>
</dbReference>
<dbReference type="PANTHER" id="PTHR30146">
    <property type="entry name" value="LACI-RELATED TRANSCRIPTIONAL REPRESSOR"/>
    <property type="match status" value="1"/>
</dbReference>
<dbReference type="EMBL" id="JABCUI010000004">
    <property type="protein sequence ID" value="NMW87679.1"/>
    <property type="molecule type" value="Genomic_DNA"/>
</dbReference>
<dbReference type="CDD" id="cd06267">
    <property type="entry name" value="PBP1_LacI_sugar_binding-like"/>
    <property type="match status" value="1"/>
</dbReference>
<gene>
    <name evidence="5" type="ORF">HHJ67_07995</name>
    <name evidence="6" type="ORF">NCTC11820_00837</name>
</gene>
<dbReference type="Gene3D" id="3.40.50.2300">
    <property type="match status" value="2"/>
</dbReference>
<dbReference type="SUPFAM" id="SSF47413">
    <property type="entry name" value="lambda repressor-like DNA-binding domains"/>
    <property type="match status" value="1"/>
</dbReference>
<dbReference type="Pfam" id="PF13377">
    <property type="entry name" value="Peripla_BP_3"/>
    <property type="match status" value="1"/>
</dbReference>
<evidence type="ECO:0000313" key="6">
    <source>
        <dbReference type="EMBL" id="SQB64492.1"/>
    </source>
</evidence>